<dbReference type="Gene3D" id="1.20.80.10">
    <property type="match status" value="1"/>
</dbReference>
<reference evidence="3 4" key="1">
    <citation type="submission" date="2018-08" db="EMBL/GenBank/DDBJ databases">
        <title>Genomic Encyclopedia of Type Strains, Phase IV (KMG-IV): sequencing the most valuable type-strain genomes for metagenomic binning, comparative biology and taxonomic classification.</title>
        <authorList>
            <person name="Goeker M."/>
        </authorList>
    </citation>
    <scope>NUCLEOTIDE SEQUENCE [LARGE SCALE GENOMIC DNA]</scope>
    <source>
        <strain evidence="3 4">DSM 26022</strain>
    </source>
</reference>
<dbReference type="InterPro" id="IPR000582">
    <property type="entry name" value="Acyl-CoA-binding_protein"/>
</dbReference>
<dbReference type="InterPro" id="IPR022408">
    <property type="entry name" value="Acyl-CoA-binding_prot_CS"/>
</dbReference>
<dbReference type="InterPro" id="IPR035984">
    <property type="entry name" value="Acyl-CoA-binding_sf"/>
</dbReference>
<organism evidence="3 4">
    <name type="scientific">Paraperlucidibaca baekdonensis</name>
    <dbReference type="NCBI Taxonomy" id="748120"/>
    <lineage>
        <taxon>Bacteria</taxon>
        <taxon>Pseudomonadati</taxon>
        <taxon>Pseudomonadota</taxon>
        <taxon>Gammaproteobacteria</taxon>
        <taxon>Moraxellales</taxon>
        <taxon>Moraxellaceae</taxon>
        <taxon>Paraperlucidibaca</taxon>
    </lineage>
</organism>
<dbReference type="RefSeq" id="WP_116207001.1">
    <property type="nucleotide sequence ID" value="NZ_QUNR01000001.1"/>
</dbReference>
<proteinExistence type="predicted"/>
<dbReference type="PANTHER" id="PTHR23310">
    <property type="entry name" value="ACYL-COA-BINDING PROTEIN, ACBP"/>
    <property type="match status" value="1"/>
</dbReference>
<keyword evidence="1" id="KW-0446">Lipid-binding</keyword>
<evidence type="ECO:0000256" key="1">
    <source>
        <dbReference type="ARBA" id="ARBA00023121"/>
    </source>
</evidence>
<dbReference type="OrthoDB" id="5625302at2"/>
<feature type="domain" description="ACB" evidence="2">
    <location>
        <begin position="1"/>
        <end position="84"/>
    </location>
</feature>
<dbReference type="PROSITE" id="PS00880">
    <property type="entry name" value="ACB_1"/>
    <property type="match status" value="1"/>
</dbReference>
<name>A0A3E0H850_9GAMM</name>
<keyword evidence="4" id="KW-1185">Reference proteome</keyword>
<dbReference type="InterPro" id="IPR014352">
    <property type="entry name" value="FERM/acyl-CoA-bd_prot_sf"/>
</dbReference>
<protein>
    <submittedName>
        <fullName evidence="3">Acyl-CoA-binding protein</fullName>
    </submittedName>
</protein>
<dbReference type="GO" id="GO:0006631">
    <property type="term" value="P:fatty acid metabolic process"/>
    <property type="evidence" value="ECO:0007669"/>
    <property type="project" value="TreeGrafter"/>
</dbReference>
<dbReference type="Pfam" id="PF00887">
    <property type="entry name" value="ACBP"/>
    <property type="match status" value="1"/>
</dbReference>
<dbReference type="Proteomes" id="UP000256774">
    <property type="component" value="Unassembled WGS sequence"/>
</dbReference>
<dbReference type="AlphaFoldDB" id="A0A3E0H850"/>
<dbReference type="PRINTS" id="PR00689">
    <property type="entry name" value="ACOABINDINGP"/>
</dbReference>
<accession>A0A3E0H850</accession>
<evidence type="ECO:0000313" key="4">
    <source>
        <dbReference type="Proteomes" id="UP000256774"/>
    </source>
</evidence>
<gene>
    <name evidence="3" type="ORF">DFR26_0109</name>
</gene>
<evidence type="ECO:0000259" key="2">
    <source>
        <dbReference type="PROSITE" id="PS51228"/>
    </source>
</evidence>
<dbReference type="GO" id="GO:0000062">
    <property type="term" value="F:fatty-acyl-CoA binding"/>
    <property type="evidence" value="ECO:0007669"/>
    <property type="project" value="InterPro"/>
</dbReference>
<dbReference type="SUPFAM" id="SSF47027">
    <property type="entry name" value="Acyl-CoA binding protein"/>
    <property type="match status" value="1"/>
</dbReference>
<comment type="caution">
    <text evidence="3">The sequence shown here is derived from an EMBL/GenBank/DDBJ whole genome shotgun (WGS) entry which is preliminary data.</text>
</comment>
<dbReference type="PROSITE" id="PS51228">
    <property type="entry name" value="ACB_2"/>
    <property type="match status" value="1"/>
</dbReference>
<dbReference type="PANTHER" id="PTHR23310:SF62">
    <property type="entry name" value="ACYL-COA BINDING PROTEIN 1, ISOFORM A"/>
    <property type="match status" value="1"/>
</dbReference>
<dbReference type="EMBL" id="QUNR01000001">
    <property type="protein sequence ID" value="REH39915.1"/>
    <property type="molecule type" value="Genomic_DNA"/>
</dbReference>
<sequence>MSAFEQAQKDIKTLSQRPGNDDMLALYAHFKQASQGDATGSRPGMFDMINRAKYDAWAALKGMSQSAAEQAYTDKVNALLKTHA</sequence>
<evidence type="ECO:0000313" key="3">
    <source>
        <dbReference type="EMBL" id="REH39915.1"/>
    </source>
</evidence>